<feature type="transmembrane region" description="Helical" evidence="1">
    <location>
        <begin position="108"/>
        <end position="125"/>
    </location>
</feature>
<evidence type="ECO:0000313" key="2">
    <source>
        <dbReference type="EMBL" id="MEP0945403.1"/>
    </source>
</evidence>
<keyword evidence="3" id="KW-1185">Reference proteome</keyword>
<feature type="transmembrane region" description="Helical" evidence="1">
    <location>
        <begin position="64"/>
        <end position="88"/>
    </location>
</feature>
<feature type="transmembrane region" description="Helical" evidence="1">
    <location>
        <begin position="34"/>
        <end position="57"/>
    </location>
</feature>
<evidence type="ECO:0000313" key="3">
    <source>
        <dbReference type="Proteomes" id="UP001482513"/>
    </source>
</evidence>
<evidence type="ECO:0000256" key="1">
    <source>
        <dbReference type="SAM" id="Phobius"/>
    </source>
</evidence>
<name>A0ABV0JY02_9CYAN</name>
<keyword evidence="2" id="KW-0378">Hydrolase</keyword>
<reference evidence="2 3" key="1">
    <citation type="submission" date="2022-04" db="EMBL/GenBank/DDBJ databases">
        <title>Positive selection, recombination, and allopatry shape intraspecific diversity of widespread and dominant cyanobacteria.</title>
        <authorList>
            <person name="Wei J."/>
            <person name="Shu W."/>
            <person name="Hu C."/>
        </authorList>
    </citation>
    <scope>NUCLEOTIDE SEQUENCE [LARGE SCALE GENOMIC DNA]</scope>
    <source>
        <strain evidence="2 3">DQ-A4</strain>
    </source>
</reference>
<sequence>MADPAFNTLWQLVGGVLRLDPEAFQVFHQMPDSIVLGLVFVAGFSQAVGQGIVLFVNRVKPLRFVLSLVLSALLFVAGYLFWVLSIWMVSRWLLDQPIPWRVVQGSLALSYLPLMFSFLGAMPYLGVPLLRLLALLSLLAVVFALAVLGQIPVGQAAGHVALGWLGLVVVQQTTVGQPIVNLGRWLANWAAGVQLVVDRGQLKLLIAANPLGPELPGAIPTHISATPLPGALLKPRSRRLTLLWIYGGLGLLALVVALSLEPLRGLMTQWYGQSRPARWFADLIWIGAIALVVGAMLAPLEALGWWAGWYGDGSPPPETPKTDGATTKLPRRYIVYLDGISQATADYQPSVARYLDELDHKLPDDITLVKGLISYSVLNRSLTENRPLAFFWRGVETLTRRLGPWVGMIINIRNILIVAVSADQRFGPIYNQGVAQQVYESLLENGYPVQGGIPLTLIGYSGGGQIAVGIVPFLKRALGAPIEVVSLAGVIGGNGRVMEAEQLYHLVGSRDPVERLGPIMFPRRWAIAPLSYWNRAKRKGKISFISLGPVGHQVPGGVLDDQAFLPDGRSHLQQTLDLTLDIVAGDLRQYLDIQKIQVVNPGDYYRFQSAPFNHPSYYPVQQTLPAPQYRPVGDWLGRLILPNAHERLQLEGVWFELLHTPPAYQHYLGQRVHLRWRCNPGLKKRFQAVTRDIHFSAEAEASHREGMIVPTRLNHWRLVTPLESLAGAHPVDDIIVKLPDPVIVEAIASDEWSTLPLTPHSPTPSLTLTIGNEPIQIAGLYYALVQFLSPVAGANDRYHVVHYNPDTQTFDGLKETVRLPQVVPDGDGIEPSTSRDLERSPLNSTGWYIHGAQAHDGEFVVQALRPRRLFQLRPDRTIASARQGRQHLHRESWENLEQKKGTTESVLIDPKTPSEQAAIAEWQEGDQALLVHVYGGIGGQKREPAARGPVYFGHFAYGIATVAREPLTQELQFDIHYHQVYTHNQRGLVAGTLDWSKYMGDRQWGFLGTRPVSDILIKLPAYTEPFDFNGAAWAALDDLRIELELMTARYRTGDGTGVTYVGPANNCAQDSNQAMYASAAHLEAAVIAHRTTLKAWEANNPDQAQQFQQLLDLRRHLQQKLLPFGSARADWADERESLGSNLSDFPLQTVGRGLLSWRTMLPRKASDTITQLCLRYGASLWVLRTNQVGGHDPTIEPIAPVTL</sequence>
<organism evidence="2 3">
    <name type="scientific">Leptolyngbya subtilissima DQ-A4</name>
    <dbReference type="NCBI Taxonomy" id="2933933"/>
    <lineage>
        <taxon>Bacteria</taxon>
        <taxon>Bacillati</taxon>
        <taxon>Cyanobacteriota</taxon>
        <taxon>Cyanophyceae</taxon>
        <taxon>Leptolyngbyales</taxon>
        <taxon>Leptolyngbyaceae</taxon>
        <taxon>Leptolyngbya group</taxon>
        <taxon>Leptolyngbya</taxon>
    </lineage>
</organism>
<dbReference type="EMBL" id="JAMPKX010000001">
    <property type="protein sequence ID" value="MEP0945403.1"/>
    <property type="molecule type" value="Genomic_DNA"/>
</dbReference>
<protein>
    <submittedName>
        <fullName evidence="2">CAAX protease</fullName>
    </submittedName>
</protein>
<dbReference type="GO" id="GO:0006508">
    <property type="term" value="P:proteolysis"/>
    <property type="evidence" value="ECO:0007669"/>
    <property type="project" value="UniProtKB-KW"/>
</dbReference>
<comment type="caution">
    <text evidence="2">The sequence shown here is derived from an EMBL/GenBank/DDBJ whole genome shotgun (WGS) entry which is preliminary data.</text>
</comment>
<gene>
    <name evidence="2" type="ORF">NC992_00820</name>
</gene>
<dbReference type="GO" id="GO:0008233">
    <property type="term" value="F:peptidase activity"/>
    <property type="evidence" value="ECO:0007669"/>
    <property type="project" value="UniProtKB-KW"/>
</dbReference>
<keyword evidence="1" id="KW-0472">Membrane</keyword>
<proteinExistence type="predicted"/>
<feature type="transmembrane region" description="Helical" evidence="1">
    <location>
        <begin position="243"/>
        <end position="263"/>
    </location>
</feature>
<dbReference type="Proteomes" id="UP001482513">
    <property type="component" value="Unassembled WGS sequence"/>
</dbReference>
<dbReference type="RefSeq" id="WP_190698096.1">
    <property type="nucleotide sequence ID" value="NZ_JAMPKX010000001.1"/>
</dbReference>
<keyword evidence="2" id="KW-0645">Protease</keyword>
<feature type="transmembrane region" description="Helical" evidence="1">
    <location>
        <begin position="283"/>
        <end position="307"/>
    </location>
</feature>
<keyword evidence="1" id="KW-0812">Transmembrane</keyword>
<keyword evidence="1" id="KW-1133">Transmembrane helix</keyword>
<feature type="transmembrane region" description="Helical" evidence="1">
    <location>
        <begin position="132"/>
        <end position="153"/>
    </location>
</feature>
<accession>A0ABV0JY02</accession>